<feature type="compositionally biased region" description="Basic and acidic residues" evidence="1">
    <location>
        <begin position="420"/>
        <end position="435"/>
    </location>
</feature>
<evidence type="ECO:0000313" key="2">
    <source>
        <dbReference type="EMBL" id="EPS43284.1"/>
    </source>
</evidence>
<evidence type="ECO:0000313" key="3">
    <source>
        <dbReference type="Proteomes" id="UP000015100"/>
    </source>
</evidence>
<keyword evidence="3" id="KW-1185">Reference proteome</keyword>
<dbReference type="EMBL" id="AQGS01000083">
    <property type="protein sequence ID" value="EPS43284.1"/>
    <property type="molecule type" value="Genomic_DNA"/>
</dbReference>
<protein>
    <submittedName>
        <fullName evidence="2">Uncharacterized protein</fullName>
    </submittedName>
</protein>
<reference evidence="2 3" key="1">
    <citation type="journal article" date="2013" name="PLoS Genet.">
        <title>Genomic mechanisms accounting for the adaptation to parasitism in nematode-trapping fungi.</title>
        <authorList>
            <person name="Meerupati T."/>
            <person name="Andersson K.M."/>
            <person name="Friman E."/>
            <person name="Kumar D."/>
            <person name="Tunlid A."/>
            <person name="Ahren D."/>
        </authorList>
    </citation>
    <scope>NUCLEOTIDE SEQUENCE [LARGE SCALE GENOMIC DNA]</scope>
    <source>
        <strain evidence="2 3">CBS 200.50</strain>
    </source>
</reference>
<feature type="compositionally biased region" description="Basic and acidic residues" evidence="1">
    <location>
        <begin position="446"/>
        <end position="458"/>
    </location>
</feature>
<gene>
    <name evidence="2" type="ORF">H072_2763</name>
</gene>
<dbReference type="AlphaFoldDB" id="S8AK47"/>
<evidence type="ECO:0000256" key="1">
    <source>
        <dbReference type="SAM" id="MobiDB-lite"/>
    </source>
</evidence>
<dbReference type="HOGENOM" id="CLU_562596_0_0_1"/>
<dbReference type="Proteomes" id="UP000015100">
    <property type="component" value="Unassembled WGS sequence"/>
</dbReference>
<accession>S8AK47</accession>
<organism evidence="2 3">
    <name type="scientific">Dactylellina haptotyla (strain CBS 200.50)</name>
    <name type="common">Nematode-trapping fungus</name>
    <name type="synonym">Monacrosporium haptotylum</name>
    <dbReference type="NCBI Taxonomy" id="1284197"/>
    <lineage>
        <taxon>Eukaryota</taxon>
        <taxon>Fungi</taxon>
        <taxon>Dikarya</taxon>
        <taxon>Ascomycota</taxon>
        <taxon>Pezizomycotina</taxon>
        <taxon>Orbiliomycetes</taxon>
        <taxon>Orbiliales</taxon>
        <taxon>Orbiliaceae</taxon>
        <taxon>Dactylellina</taxon>
    </lineage>
</organism>
<dbReference type="OrthoDB" id="5213630at2759"/>
<comment type="caution">
    <text evidence="2">The sequence shown here is derived from an EMBL/GenBank/DDBJ whole genome shotgun (WGS) entry which is preliminary data.</text>
</comment>
<proteinExistence type="predicted"/>
<dbReference type="OMA" id="PKRYIGH"/>
<reference evidence="3" key="2">
    <citation type="submission" date="2013-04" db="EMBL/GenBank/DDBJ databases">
        <title>Genomic mechanisms accounting for the adaptation to parasitism in nematode-trapping fungi.</title>
        <authorList>
            <person name="Ahren D.G."/>
        </authorList>
    </citation>
    <scope>NUCLEOTIDE SEQUENCE [LARGE SCALE GENOMIC DNA]</scope>
    <source>
        <strain evidence="3">CBS 200.50</strain>
    </source>
</reference>
<name>S8AK47_DACHA</name>
<sequence length="485" mass="53869">MSASGLNDQERSFISDLFKSYGKNFGLTTMRELDNEAYNRERQWNRVEAEKDKEIAQLRQDLETANYKLRRLQTSHFKSVERESPIPDSKLGEQYNTLTSEVKTIVFNLTKAATPNIKTVIRLLAQSTQYQDGLIRVLQPNVSIQQFFELLEKSDSPPKILSFILRAIIMNMLRLKLFNSNVFMGIGGESWKQLRGVYRHLLAPGVDPNGDEPEILVAPGDDRLRKDASIWRSQTLITLDRNKERLKLAEGRAVVVNLLVLNIEELLSPLAESAKVKGNLKNDIRMLVEYAADLSITLGRQRAMFELEPKRYIGHRLDAANMEPVGPWAVDTDDDDPASGKCTDILAVVIPALYKFGNDDGEEFERFRVVKAAQVLVLPSKDVEKAPSSVASSVSALDESFDVPSTSDEVMAGASSADLSSDKNDPPPPVAKDEVSDNPPTVPPKGEGKADPATKKDAQAAIIDKNKMLAVEFAIAPKARMSSKK</sequence>
<feature type="region of interest" description="Disordered" evidence="1">
    <location>
        <begin position="404"/>
        <end position="458"/>
    </location>
</feature>